<evidence type="ECO:0000256" key="13">
    <source>
        <dbReference type="RuleBase" id="RU364091"/>
    </source>
</evidence>
<dbReference type="OrthoDB" id="9807950at2"/>
<keyword evidence="6 13" id="KW-0812">Transmembrane</keyword>
<evidence type="ECO:0000256" key="12">
    <source>
        <dbReference type="ARBA" id="ARBA00025078"/>
    </source>
</evidence>
<feature type="transmembrane region" description="Helical" evidence="13">
    <location>
        <begin position="85"/>
        <end position="114"/>
    </location>
</feature>
<dbReference type="STRING" id="1069081.SAMN05660197_1107"/>
<keyword evidence="7 13" id="KW-1005">Bacterial flagellum biogenesis</keyword>
<dbReference type="InterPro" id="IPR006135">
    <property type="entry name" value="T3SS_substrate_exporter"/>
</dbReference>
<evidence type="ECO:0000313" key="16">
    <source>
        <dbReference type="Proteomes" id="UP000192602"/>
    </source>
</evidence>
<dbReference type="AlphaFoldDB" id="A0A1W1WSL5"/>
<feature type="transmembrane region" description="Helical" evidence="13">
    <location>
        <begin position="184"/>
        <end position="207"/>
    </location>
</feature>
<evidence type="ECO:0000256" key="5">
    <source>
        <dbReference type="ARBA" id="ARBA00022475"/>
    </source>
</evidence>
<dbReference type="Gene3D" id="3.40.1690.10">
    <property type="entry name" value="secretion proteins EscU"/>
    <property type="match status" value="1"/>
</dbReference>
<evidence type="ECO:0000256" key="1">
    <source>
        <dbReference type="ARBA" id="ARBA00004651"/>
    </source>
</evidence>
<dbReference type="Proteomes" id="UP000192602">
    <property type="component" value="Unassembled WGS sequence"/>
</dbReference>
<organism evidence="15 16">
    <name type="scientific">Nitratiruptor tergarcus DSM 16512</name>
    <dbReference type="NCBI Taxonomy" id="1069081"/>
    <lineage>
        <taxon>Bacteria</taxon>
        <taxon>Pseudomonadati</taxon>
        <taxon>Campylobacterota</taxon>
        <taxon>Epsilonproteobacteria</taxon>
        <taxon>Nautiliales</taxon>
        <taxon>Nitratiruptoraceae</taxon>
        <taxon>Nitratiruptor</taxon>
    </lineage>
</organism>
<protein>
    <recommendedName>
        <fullName evidence="3 13">Flagellar biosynthetic protein FlhB</fullName>
    </recommendedName>
</protein>
<evidence type="ECO:0000256" key="6">
    <source>
        <dbReference type="ARBA" id="ARBA00022692"/>
    </source>
</evidence>
<name>A0A1W1WSL5_9BACT</name>
<evidence type="ECO:0000256" key="14">
    <source>
        <dbReference type="SAM" id="MobiDB-lite"/>
    </source>
</evidence>
<keyword evidence="11 13" id="KW-1006">Bacterial flagellum protein export</keyword>
<dbReference type="SUPFAM" id="SSF160544">
    <property type="entry name" value="EscU C-terminal domain-like"/>
    <property type="match status" value="1"/>
</dbReference>
<dbReference type="InterPro" id="IPR029025">
    <property type="entry name" value="T3SS_substrate_exporter_C"/>
</dbReference>
<dbReference type="RefSeq" id="WP_084275536.1">
    <property type="nucleotide sequence ID" value="NZ_AP026671.1"/>
</dbReference>
<evidence type="ECO:0000256" key="9">
    <source>
        <dbReference type="ARBA" id="ARBA00022989"/>
    </source>
</evidence>
<reference evidence="16" key="1">
    <citation type="submission" date="2017-04" db="EMBL/GenBank/DDBJ databases">
        <authorList>
            <person name="Varghese N."/>
            <person name="Submissions S."/>
        </authorList>
    </citation>
    <scope>NUCLEOTIDE SEQUENCE [LARGE SCALE GENOMIC DNA]</scope>
    <source>
        <strain evidence="16">DSM 16512</strain>
    </source>
</reference>
<evidence type="ECO:0000256" key="4">
    <source>
        <dbReference type="ARBA" id="ARBA00022448"/>
    </source>
</evidence>
<evidence type="ECO:0000256" key="7">
    <source>
        <dbReference type="ARBA" id="ARBA00022795"/>
    </source>
</evidence>
<dbReference type="EMBL" id="FWWZ01000001">
    <property type="protein sequence ID" value="SMC09301.1"/>
    <property type="molecule type" value="Genomic_DNA"/>
</dbReference>
<dbReference type="Gene3D" id="6.10.250.2080">
    <property type="match status" value="1"/>
</dbReference>
<evidence type="ECO:0000313" key="15">
    <source>
        <dbReference type="EMBL" id="SMC09301.1"/>
    </source>
</evidence>
<gene>
    <name evidence="13" type="primary">flhB</name>
    <name evidence="15" type="ORF">SAMN05660197_1107</name>
</gene>
<evidence type="ECO:0000256" key="10">
    <source>
        <dbReference type="ARBA" id="ARBA00023136"/>
    </source>
</evidence>
<evidence type="ECO:0000256" key="11">
    <source>
        <dbReference type="ARBA" id="ARBA00023225"/>
    </source>
</evidence>
<dbReference type="NCBIfam" id="TIGR00328">
    <property type="entry name" value="flhB"/>
    <property type="match status" value="1"/>
</dbReference>
<accession>A0A1W1WSL5</accession>
<evidence type="ECO:0000256" key="2">
    <source>
        <dbReference type="ARBA" id="ARBA00010690"/>
    </source>
</evidence>
<feature type="transmembrane region" description="Helical" evidence="13">
    <location>
        <begin position="31"/>
        <end position="52"/>
    </location>
</feature>
<dbReference type="GO" id="GO:0005886">
    <property type="term" value="C:plasma membrane"/>
    <property type="evidence" value="ECO:0007669"/>
    <property type="project" value="UniProtKB-SubCell"/>
</dbReference>
<keyword evidence="9 13" id="KW-1133">Transmembrane helix</keyword>
<keyword evidence="4 13" id="KW-0813">Transport</keyword>
<evidence type="ECO:0000256" key="8">
    <source>
        <dbReference type="ARBA" id="ARBA00022927"/>
    </source>
</evidence>
<keyword evidence="5 13" id="KW-1003">Cell membrane</keyword>
<dbReference type="GO" id="GO:0009306">
    <property type="term" value="P:protein secretion"/>
    <property type="evidence" value="ECO:0007669"/>
    <property type="project" value="InterPro"/>
</dbReference>
<keyword evidence="16" id="KW-1185">Reference proteome</keyword>
<proteinExistence type="inferred from homology"/>
<dbReference type="GO" id="GO:0044780">
    <property type="term" value="P:bacterial-type flagellum assembly"/>
    <property type="evidence" value="ECO:0007669"/>
    <property type="project" value="InterPro"/>
</dbReference>
<feature type="transmembrane region" description="Helical" evidence="13">
    <location>
        <begin position="146"/>
        <end position="164"/>
    </location>
</feature>
<comment type="function">
    <text evidence="12 13">Required for formation of the rod structure in the basal body of the flagellar apparatus. Together with FliI and FliH, may constitute the export apparatus of flagellin.</text>
</comment>
<feature type="region of interest" description="Disordered" evidence="14">
    <location>
        <begin position="1"/>
        <end position="22"/>
    </location>
</feature>
<dbReference type="Pfam" id="PF01312">
    <property type="entry name" value="Bac_export_2"/>
    <property type="match status" value="1"/>
</dbReference>
<keyword evidence="8 13" id="KW-0653">Protein transport</keyword>
<dbReference type="PRINTS" id="PR00950">
    <property type="entry name" value="TYPE3IMSPROT"/>
</dbReference>
<dbReference type="InterPro" id="IPR006136">
    <property type="entry name" value="FlhB"/>
</dbReference>
<keyword evidence="15" id="KW-0282">Flagellum</keyword>
<comment type="similarity">
    <text evidence="2 13">Belongs to the type III secretion exporter family.</text>
</comment>
<keyword evidence="15" id="KW-0969">Cilium</keyword>
<evidence type="ECO:0000256" key="3">
    <source>
        <dbReference type="ARBA" id="ARBA00021622"/>
    </source>
</evidence>
<sequence>MAKDPDKTEKATPRRREKAREEGQVAKSMDIAISASLITVFLTLLFYIPFAFERLYKIFIHFFSDPLHNIPEYNYAIIYEIVKDLAILLLPIFGLLLIIGIFSNVAQFGFLFTFKPLIPKLEKIDPISGLKRIFSLKTLFELFKNLLKLIVATVVSYYLVSYLLEGVLRFAATGIYDDAYLMMKYTLIMILGFALLSIPVSVIDFFFRKYEFEENIKMSKQEIKEEQKLYEGNPQIKSAIRKKMREMSLTRMMAEVAKADVVITNPEHYAVALKYERGKMQAPKVVAKGVDRIALRIKEEARLHNVPIEENPPLARALYQACDIGDFVPESLYQAIAKIFAKIYKKQGLHS</sequence>
<dbReference type="PANTHER" id="PTHR30531:SF12">
    <property type="entry name" value="FLAGELLAR BIOSYNTHETIC PROTEIN FLHB"/>
    <property type="match status" value="1"/>
</dbReference>
<keyword evidence="10 13" id="KW-0472">Membrane</keyword>
<keyword evidence="15" id="KW-0966">Cell projection</keyword>
<comment type="subcellular location">
    <subcellularLocation>
        <location evidence="1">Cell membrane</location>
        <topology evidence="1">Multi-pass membrane protein</topology>
    </subcellularLocation>
</comment>
<dbReference type="PANTHER" id="PTHR30531">
    <property type="entry name" value="FLAGELLAR BIOSYNTHETIC PROTEIN FLHB"/>
    <property type="match status" value="1"/>
</dbReference>